<dbReference type="Pfam" id="PF04390">
    <property type="entry name" value="LptE"/>
    <property type="match status" value="1"/>
</dbReference>
<feature type="chain" id="PRO_5021855362" description="Lipopolysaccharide-assembly" evidence="1">
    <location>
        <begin position="25"/>
        <end position="182"/>
    </location>
</feature>
<evidence type="ECO:0000313" key="2">
    <source>
        <dbReference type="EMBL" id="QDT09565.1"/>
    </source>
</evidence>
<reference evidence="2 3" key="1">
    <citation type="submission" date="2019-02" db="EMBL/GenBank/DDBJ databases">
        <title>Deep-cultivation of Planctomycetes and their phenomic and genomic characterization uncovers novel biology.</title>
        <authorList>
            <person name="Wiegand S."/>
            <person name="Jogler M."/>
            <person name="Boedeker C."/>
            <person name="Pinto D."/>
            <person name="Vollmers J."/>
            <person name="Rivas-Marin E."/>
            <person name="Kohn T."/>
            <person name="Peeters S.H."/>
            <person name="Heuer A."/>
            <person name="Rast P."/>
            <person name="Oberbeckmann S."/>
            <person name="Bunk B."/>
            <person name="Jeske O."/>
            <person name="Meyerdierks A."/>
            <person name="Storesund J.E."/>
            <person name="Kallscheuer N."/>
            <person name="Luecker S."/>
            <person name="Lage O.M."/>
            <person name="Pohl T."/>
            <person name="Merkel B.J."/>
            <person name="Hornburger P."/>
            <person name="Mueller R.-W."/>
            <person name="Bruemmer F."/>
            <person name="Labrenz M."/>
            <person name="Spormann A.M."/>
            <person name="Op den Camp H."/>
            <person name="Overmann J."/>
            <person name="Amann R."/>
            <person name="Jetten M.S.M."/>
            <person name="Mascher T."/>
            <person name="Medema M.H."/>
            <person name="Devos D.P."/>
            <person name="Kaster A.-K."/>
            <person name="Ovreas L."/>
            <person name="Rohde M."/>
            <person name="Galperin M.Y."/>
            <person name="Jogler C."/>
        </authorList>
    </citation>
    <scope>NUCLEOTIDE SEQUENCE [LARGE SCALE GENOMIC DNA]</scope>
    <source>
        <strain evidence="2 3">K23_9</strain>
    </source>
</reference>
<dbReference type="EMBL" id="CP036526">
    <property type="protein sequence ID" value="QDT09565.1"/>
    <property type="molecule type" value="Genomic_DNA"/>
</dbReference>
<protein>
    <recommendedName>
        <fullName evidence="4">Lipopolysaccharide-assembly</fullName>
    </recommendedName>
</protein>
<feature type="signal peptide" evidence="1">
    <location>
        <begin position="1"/>
        <end position="24"/>
    </location>
</feature>
<dbReference type="InterPro" id="IPR007485">
    <property type="entry name" value="LPS_assembly_LptE"/>
</dbReference>
<organism evidence="2 3">
    <name type="scientific">Stieleria marina</name>
    <dbReference type="NCBI Taxonomy" id="1930275"/>
    <lineage>
        <taxon>Bacteria</taxon>
        <taxon>Pseudomonadati</taxon>
        <taxon>Planctomycetota</taxon>
        <taxon>Planctomycetia</taxon>
        <taxon>Pirellulales</taxon>
        <taxon>Pirellulaceae</taxon>
        <taxon>Stieleria</taxon>
    </lineage>
</organism>
<proteinExistence type="predicted"/>
<name>A0A517NR32_9BACT</name>
<sequence precursor="true">MIKNRKIRLVLMCLLPIVAWLTSAGGCASYQYGNDALFPVGVTTVHVPIVQNDTYRHSLGPQLSEAIVKEIQDRTNYVVTGDPNADSTLRVRIVAESKRVLTEASTDDPRALDAAVSVRADWVSRNGQPLMQNSLIPMSDTAISFGQNIRFVPEAGQSVDTAMQQAIDQLAARIVSQMEMRW</sequence>
<gene>
    <name evidence="2" type="ORF">K239x_15110</name>
</gene>
<dbReference type="AlphaFoldDB" id="A0A517NR32"/>
<evidence type="ECO:0000256" key="1">
    <source>
        <dbReference type="SAM" id="SignalP"/>
    </source>
</evidence>
<accession>A0A517NR32</accession>
<dbReference type="PROSITE" id="PS51257">
    <property type="entry name" value="PROKAR_LIPOPROTEIN"/>
    <property type="match status" value="1"/>
</dbReference>
<dbReference type="GO" id="GO:0019867">
    <property type="term" value="C:outer membrane"/>
    <property type="evidence" value="ECO:0007669"/>
    <property type="project" value="InterPro"/>
</dbReference>
<evidence type="ECO:0008006" key="4">
    <source>
        <dbReference type="Google" id="ProtNLM"/>
    </source>
</evidence>
<keyword evidence="3" id="KW-1185">Reference proteome</keyword>
<keyword evidence="1" id="KW-0732">Signal</keyword>
<dbReference type="Proteomes" id="UP000319817">
    <property type="component" value="Chromosome"/>
</dbReference>
<evidence type="ECO:0000313" key="3">
    <source>
        <dbReference type="Proteomes" id="UP000319817"/>
    </source>
</evidence>
<dbReference type="RefSeq" id="WP_419189776.1">
    <property type="nucleotide sequence ID" value="NZ_CP036526.1"/>
</dbReference>
<dbReference type="GO" id="GO:0043165">
    <property type="term" value="P:Gram-negative-bacterium-type cell outer membrane assembly"/>
    <property type="evidence" value="ECO:0007669"/>
    <property type="project" value="InterPro"/>
</dbReference>